<keyword evidence="3" id="KW-0175">Coiled coil</keyword>
<name>A0ABM9DBI6_9BACT</name>
<accession>A0ABM9DBI6</accession>
<feature type="coiled-coil region" evidence="3">
    <location>
        <begin position="287"/>
        <end position="321"/>
    </location>
</feature>
<evidence type="ECO:0000256" key="2">
    <source>
        <dbReference type="ARBA" id="ARBA00012438"/>
    </source>
</evidence>
<dbReference type="InterPro" id="IPR052023">
    <property type="entry name" value="Histidine_kinase_KdpD"/>
</dbReference>
<dbReference type="InterPro" id="IPR003594">
    <property type="entry name" value="HATPase_dom"/>
</dbReference>
<dbReference type="SUPFAM" id="SSF47384">
    <property type="entry name" value="Homodimeric domain of signal transducing histidine kinase"/>
    <property type="match status" value="1"/>
</dbReference>
<dbReference type="SMART" id="SM00065">
    <property type="entry name" value="GAF"/>
    <property type="match status" value="1"/>
</dbReference>
<evidence type="ECO:0000256" key="1">
    <source>
        <dbReference type="ARBA" id="ARBA00000085"/>
    </source>
</evidence>
<feature type="domain" description="Histidine kinase" evidence="4">
    <location>
        <begin position="330"/>
        <end position="536"/>
    </location>
</feature>
<dbReference type="InterPro" id="IPR003018">
    <property type="entry name" value="GAF"/>
</dbReference>
<dbReference type="SUPFAM" id="SSF55781">
    <property type="entry name" value="GAF domain-like"/>
    <property type="match status" value="1"/>
</dbReference>
<dbReference type="InterPro" id="IPR036890">
    <property type="entry name" value="HATPase_C_sf"/>
</dbReference>
<dbReference type="PROSITE" id="PS50109">
    <property type="entry name" value="HIS_KIN"/>
    <property type="match status" value="1"/>
</dbReference>
<dbReference type="InterPro" id="IPR029016">
    <property type="entry name" value="GAF-like_dom_sf"/>
</dbReference>
<dbReference type="Pfam" id="PF02518">
    <property type="entry name" value="HATPase_c"/>
    <property type="match status" value="1"/>
</dbReference>
<dbReference type="PANTHER" id="PTHR45569">
    <property type="entry name" value="SENSOR PROTEIN KDPD"/>
    <property type="match status" value="1"/>
</dbReference>
<evidence type="ECO:0000256" key="3">
    <source>
        <dbReference type="SAM" id="Coils"/>
    </source>
</evidence>
<gene>
    <name evidence="5" type="ORF">GEAMG1_2761</name>
</gene>
<dbReference type="GO" id="GO:0016301">
    <property type="term" value="F:kinase activity"/>
    <property type="evidence" value="ECO:0007669"/>
    <property type="project" value="UniProtKB-KW"/>
</dbReference>
<evidence type="ECO:0000259" key="4">
    <source>
        <dbReference type="PROSITE" id="PS50109"/>
    </source>
</evidence>
<proteinExistence type="predicted"/>
<dbReference type="Proteomes" id="UP001295463">
    <property type="component" value="Chromosome"/>
</dbReference>
<sequence length="546" mass="62223">MDWECCWDRDIVAMGDCPNITEGDEDLLTSRARRVLEKCCECERFRRDLSRFNDSGHPLAPIISVLHNDYRRQKSQIQSLVSFLDSKTLETRFLHELGSVLQSSVDLDEVLSVALTAITAGKGFGMNRAFLLLADRERHLLRGHLAIGPRSLEEAGQTWQEIASTDMDLQSMARSFQQYKLRSERDKFQDILDQLQISLDDQEHIVVKAFEDPYPLLVRNAFNNPQVPPDFARLLGVDTFLVLPLISRHRRIGAIIADNFITRRPISDDDLRSIETFAFPVAFAIERASLYDRLQEEVEKLQIANQKLHEQQELLVRMEKMALVGRITSSVAHSIRNPLTVIGGFARSILKTTPSSDTRRGFIESIVAETRQLEGVLDEVLTYSDSLYPTRDLWDITQLVEAAQREIQDRLLYHDYTVQFRSDRELPPVWVDFKQTVYCIRTIILVNLDGLEHGAITIYLSRNGDEVDVNIEDKGRTLSEEELEAMLTPFAETCQMGSGLSLALCRSMLDKQNIPFLVVAPPEGGVTYTIKLPTRKEERHEQTAGS</sequence>
<keyword evidence="5" id="KW-0808">Transferase</keyword>
<dbReference type="RefSeq" id="WP_305733338.1">
    <property type="nucleotide sequence ID" value="NZ_OW150024.1"/>
</dbReference>
<keyword evidence="5" id="KW-0418">Kinase</keyword>
<evidence type="ECO:0000313" key="6">
    <source>
        <dbReference type="Proteomes" id="UP001295463"/>
    </source>
</evidence>
<protein>
    <recommendedName>
        <fullName evidence="2">histidine kinase</fullName>
        <ecNumber evidence="2">2.7.13.3</ecNumber>
    </recommendedName>
</protein>
<comment type="catalytic activity">
    <reaction evidence="1">
        <text>ATP + protein L-histidine = ADP + protein N-phospho-L-histidine.</text>
        <dbReference type="EC" id="2.7.13.3"/>
    </reaction>
</comment>
<dbReference type="Gene3D" id="3.30.450.40">
    <property type="match status" value="1"/>
</dbReference>
<dbReference type="Gene3D" id="1.10.287.130">
    <property type="match status" value="1"/>
</dbReference>
<dbReference type="InterPro" id="IPR036097">
    <property type="entry name" value="HisK_dim/P_sf"/>
</dbReference>
<dbReference type="SMART" id="SM00388">
    <property type="entry name" value="HisKA"/>
    <property type="match status" value="1"/>
</dbReference>
<organism evidence="5 6">
    <name type="scientific">Trichlorobacter ammonificans</name>
    <dbReference type="NCBI Taxonomy" id="2916410"/>
    <lineage>
        <taxon>Bacteria</taxon>
        <taxon>Pseudomonadati</taxon>
        <taxon>Thermodesulfobacteriota</taxon>
        <taxon>Desulfuromonadia</taxon>
        <taxon>Geobacterales</taxon>
        <taxon>Geobacteraceae</taxon>
        <taxon>Trichlorobacter</taxon>
    </lineage>
</organism>
<dbReference type="EC" id="2.7.13.3" evidence="2"/>
<reference evidence="5 6" key="1">
    <citation type="submission" date="2022-03" db="EMBL/GenBank/DDBJ databases">
        <authorList>
            <person name="Koch H."/>
        </authorList>
    </citation>
    <scope>NUCLEOTIDE SEQUENCE [LARGE SCALE GENOMIC DNA]</scope>
    <source>
        <strain evidence="5 6">G1</strain>
    </source>
</reference>
<dbReference type="Pfam" id="PF00512">
    <property type="entry name" value="HisKA"/>
    <property type="match status" value="1"/>
</dbReference>
<evidence type="ECO:0000313" key="5">
    <source>
        <dbReference type="EMBL" id="CAH2032597.1"/>
    </source>
</evidence>
<keyword evidence="6" id="KW-1185">Reference proteome</keyword>
<dbReference type="CDD" id="cd00082">
    <property type="entry name" value="HisKA"/>
    <property type="match status" value="1"/>
</dbReference>
<dbReference type="InterPro" id="IPR003661">
    <property type="entry name" value="HisK_dim/P_dom"/>
</dbReference>
<dbReference type="Pfam" id="PF01590">
    <property type="entry name" value="GAF"/>
    <property type="match status" value="1"/>
</dbReference>
<dbReference type="EMBL" id="OW150024">
    <property type="protein sequence ID" value="CAH2032597.1"/>
    <property type="molecule type" value="Genomic_DNA"/>
</dbReference>
<dbReference type="SUPFAM" id="SSF55874">
    <property type="entry name" value="ATPase domain of HSP90 chaperone/DNA topoisomerase II/histidine kinase"/>
    <property type="match status" value="1"/>
</dbReference>
<dbReference type="PANTHER" id="PTHR45569:SF1">
    <property type="entry name" value="SENSOR PROTEIN KDPD"/>
    <property type="match status" value="1"/>
</dbReference>
<dbReference type="InterPro" id="IPR005467">
    <property type="entry name" value="His_kinase_dom"/>
</dbReference>
<dbReference type="Gene3D" id="3.30.565.10">
    <property type="entry name" value="Histidine kinase-like ATPase, C-terminal domain"/>
    <property type="match status" value="1"/>
</dbReference>